<dbReference type="RefSeq" id="WP_379849234.1">
    <property type="nucleotide sequence ID" value="NZ_JBHSMA010000010.1"/>
</dbReference>
<keyword evidence="3" id="KW-1185">Reference proteome</keyword>
<dbReference type="Proteomes" id="UP001596106">
    <property type="component" value="Unassembled WGS sequence"/>
</dbReference>
<name>A0ABW0II67_9BACT</name>
<dbReference type="SUPFAM" id="SSF52833">
    <property type="entry name" value="Thioredoxin-like"/>
    <property type="match status" value="1"/>
</dbReference>
<dbReference type="Pfam" id="PF00085">
    <property type="entry name" value="Thioredoxin"/>
    <property type="match status" value="1"/>
</dbReference>
<evidence type="ECO:0000259" key="1">
    <source>
        <dbReference type="Pfam" id="PF00085"/>
    </source>
</evidence>
<dbReference type="CDD" id="cd02947">
    <property type="entry name" value="TRX_family"/>
    <property type="match status" value="1"/>
</dbReference>
<proteinExistence type="predicted"/>
<dbReference type="Gene3D" id="3.40.30.10">
    <property type="entry name" value="Glutaredoxin"/>
    <property type="match status" value="1"/>
</dbReference>
<dbReference type="InterPro" id="IPR013766">
    <property type="entry name" value="Thioredoxin_domain"/>
</dbReference>
<gene>
    <name evidence="2" type="ORF">ACFPMF_22335</name>
</gene>
<reference evidence="3" key="1">
    <citation type="journal article" date="2019" name="Int. J. Syst. Evol. Microbiol.">
        <title>The Global Catalogue of Microorganisms (GCM) 10K type strain sequencing project: providing services to taxonomists for standard genome sequencing and annotation.</title>
        <authorList>
            <consortium name="The Broad Institute Genomics Platform"/>
            <consortium name="The Broad Institute Genome Sequencing Center for Infectious Disease"/>
            <person name="Wu L."/>
            <person name="Ma J."/>
        </authorList>
    </citation>
    <scope>NUCLEOTIDE SEQUENCE [LARGE SCALE GENOMIC DNA]</scope>
    <source>
        <strain evidence="3">CCUG 55250</strain>
    </source>
</reference>
<organism evidence="2 3">
    <name type="scientific">Larkinella bovis</name>
    <dbReference type="NCBI Taxonomy" id="683041"/>
    <lineage>
        <taxon>Bacteria</taxon>
        <taxon>Pseudomonadati</taxon>
        <taxon>Bacteroidota</taxon>
        <taxon>Cytophagia</taxon>
        <taxon>Cytophagales</taxon>
        <taxon>Spirosomataceae</taxon>
        <taxon>Larkinella</taxon>
    </lineage>
</organism>
<sequence>METTVFRPLIVPAKTAVLLVFVPPSLTQLLAVNQVLDRVRTELGAFIRITRVDQAVHPEVVRSFEVQQLPSFVLLKQGAEIWRHPGLLDAQELTRLLTERLQEDD</sequence>
<comment type="caution">
    <text evidence="2">The sequence shown here is derived from an EMBL/GenBank/DDBJ whole genome shotgun (WGS) entry which is preliminary data.</text>
</comment>
<dbReference type="InterPro" id="IPR036249">
    <property type="entry name" value="Thioredoxin-like_sf"/>
</dbReference>
<feature type="domain" description="Thioredoxin" evidence="1">
    <location>
        <begin position="10"/>
        <end position="97"/>
    </location>
</feature>
<evidence type="ECO:0000313" key="2">
    <source>
        <dbReference type="EMBL" id="MFC5412080.1"/>
    </source>
</evidence>
<protein>
    <submittedName>
        <fullName evidence="2">Thioredoxin family protein</fullName>
    </submittedName>
</protein>
<evidence type="ECO:0000313" key="3">
    <source>
        <dbReference type="Proteomes" id="UP001596106"/>
    </source>
</evidence>
<accession>A0ABW0II67</accession>
<dbReference type="EMBL" id="JBHSMA010000010">
    <property type="protein sequence ID" value="MFC5412080.1"/>
    <property type="molecule type" value="Genomic_DNA"/>
</dbReference>